<name>A0ABW4IG33_9SPHI</name>
<dbReference type="Proteomes" id="UP001597118">
    <property type="component" value="Unassembled WGS sequence"/>
</dbReference>
<dbReference type="PANTHER" id="PTHR10628">
    <property type="entry name" value="SIALIDASE"/>
    <property type="match status" value="1"/>
</dbReference>
<keyword evidence="6" id="KW-1185">Reference proteome</keyword>
<dbReference type="RefSeq" id="WP_379663790.1">
    <property type="nucleotide sequence ID" value="NZ_JBHUDG010000047.1"/>
</dbReference>
<dbReference type="Gene3D" id="2.120.10.10">
    <property type="match status" value="1"/>
</dbReference>
<dbReference type="SUPFAM" id="SSF50939">
    <property type="entry name" value="Sialidases"/>
    <property type="match status" value="1"/>
</dbReference>
<comment type="caution">
    <text evidence="5">The sequence shown here is derived from an EMBL/GenBank/DDBJ whole genome shotgun (WGS) entry which is preliminary data.</text>
</comment>
<evidence type="ECO:0000256" key="2">
    <source>
        <dbReference type="ARBA" id="ARBA00009348"/>
    </source>
</evidence>
<dbReference type="PROSITE" id="PS51257">
    <property type="entry name" value="PROKAR_LIPOPROTEIN"/>
    <property type="match status" value="1"/>
</dbReference>
<evidence type="ECO:0000256" key="3">
    <source>
        <dbReference type="ARBA" id="ARBA00012733"/>
    </source>
</evidence>
<dbReference type="EC" id="3.2.1.18" evidence="3"/>
<evidence type="ECO:0000313" key="5">
    <source>
        <dbReference type="EMBL" id="MFD1631422.1"/>
    </source>
</evidence>
<comment type="similarity">
    <text evidence="2">Belongs to the glycosyl hydrolase 33 family.</text>
</comment>
<dbReference type="InterPro" id="IPR036278">
    <property type="entry name" value="Sialidase_sf"/>
</dbReference>
<reference evidence="6" key="1">
    <citation type="journal article" date="2019" name="Int. J. Syst. Evol. Microbiol.">
        <title>The Global Catalogue of Microorganisms (GCM) 10K type strain sequencing project: providing services to taxonomists for standard genome sequencing and annotation.</title>
        <authorList>
            <consortium name="The Broad Institute Genomics Platform"/>
            <consortium name="The Broad Institute Genome Sequencing Center for Infectious Disease"/>
            <person name="Wu L."/>
            <person name="Ma J."/>
        </authorList>
    </citation>
    <scope>NUCLEOTIDE SEQUENCE [LARGE SCALE GENOMIC DNA]</scope>
    <source>
        <strain evidence="6">CCUG 53762</strain>
    </source>
</reference>
<dbReference type="CDD" id="cd15482">
    <property type="entry name" value="Sialidase_non-viral"/>
    <property type="match status" value="1"/>
</dbReference>
<evidence type="ECO:0000256" key="1">
    <source>
        <dbReference type="ARBA" id="ARBA00000427"/>
    </source>
</evidence>
<gene>
    <name evidence="5" type="ORF">ACFSAH_16230</name>
</gene>
<evidence type="ECO:0000259" key="4">
    <source>
        <dbReference type="Pfam" id="PF13088"/>
    </source>
</evidence>
<evidence type="ECO:0000313" key="6">
    <source>
        <dbReference type="Proteomes" id="UP001597118"/>
    </source>
</evidence>
<dbReference type="InterPro" id="IPR011040">
    <property type="entry name" value="Sialidase"/>
</dbReference>
<dbReference type="Pfam" id="PF13088">
    <property type="entry name" value="BNR_2"/>
    <property type="match status" value="1"/>
</dbReference>
<dbReference type="EMBL" id="JBHUDG010000047">
    <property type="protein sequence ID" value="MFD1631422.1"/>
    <property type="molecule type" value="Genomic_DNA"/>
</dbReference>
<protein>
    <recommendedName>
        <fullName evidence="3">exo-alpha-sialidase</fullName>
        <ecNumber evidence="3">3.2.1.18</ecNumber>
    </recommendedName>
</protein>
<proteinExistence type="inferred from homology"/>
<comment type="catalytic activity">
    <reaction evidence="1">
        <text>Hydrolysis of alpha-(2-&gt;3)-, alpha-(2-&gt;6)-, alpha-(2-&gt;8)- glycosidic linkages of terminal sialic acid residues in oligosaccharides, glycoproteins, glycolipids, colominic acid and synthetic substrates.</text>
        <dbReference type="EC" id="3.2.1.18"/>
    </reaction>
</comment>
<organism evidence="5 6">
    <name type="scientific">Pseudopedobacter beijingensis</name>
    <dbReference type="NCBI Taxonomy" id="1207056"/>
    <lineage>
        <taxon>Bacteria</taxon>
        <taxon>Pseudomonadati</taxon>
        <taxon>Bacteroidota</taxon>
        <taxon>Sphingobacteriia</taxon>
        <taxon>Sphingobacteriales</taxon>
        <taxon>Sphingobacteriaceae</taxon>
        <taxon>Pseudopedobacter</taxon>
    </lineage>
</organism>
<accession>A0ABW4IG33</accession>
<feature type="domain" description="Sialidase" evidence="4">
    <location>
        <begin position="61"/>
        <end position="375"/>
    </location>
</feature>
<sequence>MKKGILTLAITFVGLLGCAKNKIEESKNLIPKEENHTRFFEKGQEGYFCYRIPGFIKAPNGDLLVFAEGRVNDCDDFGDIDLVMKKSSDGGETWTKVKVLVNNSVYKVGDPAPVIDYMDPKYPNGRIFLLYNTSTNYVDKQGKTKRIREVWYITSIDNGSTWSSPTNITHFVHRPNAPDYDARYNFEPSWTGVNTQGHGIQIKNGPKKGRLYFAGNRLGVKAHDDDFSSYRSYGYYSDDNGTTWKIGGDIEIEGGNESTAAELSNGDIIQAVRYQILKDPKGQPANTKFKLIAVSNSGGESWNAPRFATQLPDPICQGNLLDVKYKGEHIILFSNPANSSSRTKMSISASKDDGQTWPHKYLVDSGPASYSAMYSLGADEIGLVYEKGNTGGFVFRKINIADICGCKE</sequence>
<dbReference type="InterPro" id="IPR026856">
    <property type="entry name" value="Sialidase_fam"/>
</dbReference>
<dbReference type="PANTHER" id="PTHR10628:SF30">
    <property type="entry name" value="EXO-ALPHA-SIALIDASE"/>
    <property type="match status" value="1"/>
</dbReference>